<feature type="region of interest" description="Disordered" evidence="1">
    <location>
        <begin position="317"/>
        <end position="352"/>
    </location>
</feature>
<name>A0A0G4EE98_VITBC</name>
<keyword evidence="3" id="KW-1185">Reference proteome</keyword>
<feature type="compositionally biased region" description="Basic and acidic residues" evidence="1">
    <location>
        <begin position="317"/>
        <end position="329"/>
    </location>
</feature>
<evidence type="ECO:0000256" key="1">
    <source>
        <dbReference type="SAM" id="MobiDB-lite"/>
    </source>
</evidence>
<feature type="compositionally biased region" description="Basic and acidic residues" evidence="1">
    <location>
        <begin position="288"/>
        <end position="299"/>
    </location>
</feature>
<feature type="compositionally biased region" description="Basic and acidic residues" evidence="1">
    <location>
        <begin position="374"/>
        <end position="389"/>
    </location>
</feature>
<feature type="region of interest" description="Disordered" evidence="1">
    <location>
        <begin position="368"/>
        <end position="423"/>
    </location>
</feature>
<protein>
    <submittedName>
        <fullName evidence="2">Uncharacterized protein</fullName>
    </submittedName>
</protein>
<feature type="compositionally biased region" description="Low complexity" evidence="1">
    <location>
        <begin position="229"/>
        <end position="250"/>
    </location>
</feature>
<dbReference type="VEuPathDB" id="CryptoDB:Vbra_3743"/>
<evidence type="ECO:0000313" key="3">
    <source>
        <dbReference type="Proteomes" id="UP000041254"/>
    </source>
</evidence>
<feature type="region of interest" description="Disordered" evidence="1">
    <location>
        <begin position="229"/>
        <end position="301"/>
    </location>
</feature>
<reference evidence="2 3" key="1">
    <citation type="submission" date="2014-11" db="EMBL/GenBank/DDBJ databases">
        <authorList>
            <person name="Zhu J."/>
            <person name="Qi W."/>
            <person name="Song R."/>
        </authorList>
    </citation>
    <scope>NUCLEOTIDE SEQUENCE [LARGE SCALE GENOMIC DNA]</scope>
</reference>
<feature type="compositionally biased region" description="Low complexity" evidence="1">
    <location>
        <begin position="390"/>
        <end position="414"/>
    </location>
</feature>
<proteinExistence type="predicted"/>
<sequence>MAPLTEQSQECVAAVLTTITSRLSTADNRPTTNADLENAQEQLTAICLDALELSVYDVDETRGPTEERRTLDNAAEIINTHIVVSFFGSHMDITHIAATWLHMDFPSMVRAMGLPDESLHDTNAIARRMDEGRSLVGYVDAASHAEMFPAADRGKLSLLFGRMEWATSSLLRRILVQVDVPDVLKARFEAMLSSFDASPFDPRKAIVKSQIAKLDAIVAFRRHANLMTTEETQPQPQPQQSPERSPSSPQGQGGLARLPSFTAQGRAQFKQDKEEGIAPLGSGVFARGADDSPTKETHLSDQLTMDIAFLREKSKALMRQQDRPGERGANEQPRGSMESITTPQFASRNDKTAAAAFTAAADGQAGHTVGRLYNDGRGRQREMGDEEGQRQQGQTEGNWQGGREPQQQQQQQQRAEGREETRPIGRVGVAVGVDGRTAAVERADRWMVAARRSQTDTHDRASFAATHNLRLVYQALCEDVKHFRSLNVHLCEENHVLQQLLNSLRVRS</sequence>
<dbReference type="EMBL" id="CDMY01000214">
    <property type="protein sequence ID" value="CEL94307.1"/>
    <property type="molecule type" value="Genomic_DNA"/>
</dbReference>
<dbReference type="InParanoid" id="A0A0G4EE98"/>
<dbReference type="AlphaFoldDB" id="A0A0G4EE98"/>
<gene>
    <name evidence="2" type="ORF">Vbra_3743</name>
</gene>
<accession>A0A0G4EE98</accession>
<feature type="compositionally biased region" description="Polar residues" evidence="1">
    <location>
        <begin position="338"/>
        <end position="347"/>
    </location>
</feature>
<organism evidence="2 3">
    <name type="scientific">Vitrella brassicaformis (strain CCMP3155)</name>
    <dbReference type="NCBI Taxonomy" id="1169540"/>
    <lineage>
        <taxon>Eukaryota</taxon>
        <taxon>Sar</taxon>
        <taxon>Alveolata</taxon>
        <taxon>Colpodellida</taxon>
        <taxon>Vitrellaceae</taxon>
        <taxon>Vitrella</taxon>
    </lineage>
</organism>
<evidence type="ECO:0000313" key="2">
    <source>
        <dbReference type="EMBL" id="CEL94307.1"/>
    </source>
</evidence>
<dbReference type="Proteomes" id="UP000041254">
    <property type="component" value="Unassembled WGS sequence"/>
</dbReference>